<organism evidence="4 5">
    <name type="scientific">Ancylobacter koreensis</name>
    <dbReference type="NCBI Taxonomy" id="266121"/>
    <lineage>
        <taxon>Bacteria</taxon>
        <taxon>Pseudomonadati</taxon>
        <taxon>Pseudomonadota</taxon>
        <taxon>Alphaproteobacteria</taxon>
        <taxon>Hyphomicrobiales</taxon>
        <taxon>Xanthobacteraceae</taxon>
        <taxon>Ancylobacter</taxon>
    </lineage>
</organism>
<dbReference type="Proteomes" id="UP001202867">
    <property type="component" value="Unassembled WGS sequence"/>
</dbReference>
<reference evidence="4 5" key="1">
    <citation type="submission" date="2022-04" db="EMBL/GenBank/DDBJ databases">
        <authorList>
            <person name="Grouzdev D.S."/>
            <person name="Pantiukh K.S."/>
            <person name="Krutkina M.S."/>
        </authorList>
    </citation>
    <scope>NUCLEOTIDE SEQUENCE [LARGE SCALE GENOMIC DNA]</scope>
    <source>
        <strain evidence="4 5">Jip08</strain>
    </source>
</reference>
<comment type="similarity">
    <text evidence="1">Belongs to the amidase family.</text>
</comment>
<keyword evidence="5" id="KW-1185">Reference proteome</keyword>
<feature type="domain" description="Amidase" evidence="3">
    <location>
        <begin position="31"/>
        <end position="421"/>
    </location>
</feature>
<proteinExistence type="inferred from homology"/>
<dbReference type="EMBL" id="JALKCG010000001">
    <property type="protein sequence ID" value="MCK0207513.1"/>
    <property type="molecule type" value="Genomic_DNA"/>
</dbReference>
<dbReference type="Gene3D" id="3.90.1300.10">
    <property type="entry name" value="Amidase signature (AS) domain"/>
    <property type="match status" value="1"/>
</dbReference>
<sequence>MNMQLRDDPARLTASEARRRIDGGALTATRLVAACLERIERREPDVLAWEHVDAKGALETAARLDAGPTTGLLHGIPFGVKDILDTFDQPSTYGSPIYRGHRPPWDAATVALARAQGGIALGKTVTTEFANRHAGKTRNPLDPAHTPGGSSSGSAAAVADFHVPLAIGTQTGGSVVRPAAYCGVYGYKPSFRLLSNTGVRTNTEQFDTVGLMARSVEDVALFKAAVGELPFVPVAPDEVSAPRIGICCTPHWDQTEPATRDALDAAVRALEAAGARVVNVSLPAFFDALDRAHKLICGFESLRNYADELTRWPDQVSEDFKRERVEVGTAASLAEFRDALRLGERARRWMDAMIAEQALDALLTPSAAGEAPEGLASTGQATFNYLWTHLHMPAVTLPHFTGPRGLPVGIQLVGPRYADDRHLSLVAWADRVLAAS</sequence>
<accession>A0ABT0DJQ9</accession>
<dbReference type="RefSeq" id="WP_247199450.1">
    <property type="nucleotide sequence ID" value="NZ_JALKCG010000001.1"/>
</dbReference>
<dbReference type="PANTHER" id="PTHR11895">
    <property type="entry name" value="TRANSAMIDASE"/>
    <property type="match status" value="1"/>
</dbReference>
<dbReference type="PANTHER" id="PTHR11895:SF151">
    <property type="entry name" value="GLUTAMYL-TRNA(GLN) AMIDOTRANSFERASE SUBUNIT A"/>
    <property type="match status" value="1"/>
</dbReference>
<dbReference type="InterPro" id="IPR000120">
    <property type="entry name" value="Amidase"/>
</dbReference>
<evidence type="ECO:0000256" key="2">
    <source>
        <dbReference type="SAM" id="MobiDB-lite"/>
    </source>
</evidence>
<evidence type="ECO:0000259" key="3">
    <source>
        <dbReference type="Pfam" id="PF01425"/>
    </source>
</evidence>
<evidence type="ECO:0000256" key="1">
    <source>
        <dbReference type="ARBA" id="ARBA00009199"/>
    </source>
</evidence>
<name>A0ABT0DJQ9_9HYPH</name>
<reference evidence="5" key="2">
    <citation type="submission" date="2023-07" db="EMBL/GenBank/DDBJ databases">
        <title>Ancylobacter moscoviensis sp. nov., facultatively methylotrophic bacteria from activated sludge and the reclassification of Starkeya novella (Starkey 1934) Kelly et al. 2000 as Ancylobacter novellus comb. nov., Starkeya koreensis Im et al. 2006 as Ancylobacter koreensis comb.nov., Angulomicrobium tetraedrale Vasil'eva et al. 1986 as Ancylobacter tetraedralis comb. nov., Angulomicrobium amanitiforme Fritz et al. 2004 as Ancylobacter amanitiformis comb. nov. and Methylorhabdus multivorans Doronina et al. 1996 as Ancylobacter multivorans comb. nov. and emended description of the genus Ancylobacter.</title>
        <authorList>
            <person name="Doronina N."/>
            <person name="Chemodurova A."/>
            <person name="Grouzdev D."/>
            <person name="Koziaeva V."/>
            <person name="Shi W."/>
            <person name="Wu L."/>
            <person name="Kaparullina E."/>
        </authorList>
    </citation>
    <scope>NUCLEOTIDE SEQUENCE [LARGE SCALE GENOMIC DNA]</scope>
    <source>
        <strain evidence="5">Jip08</strain>
    </source>
</reference>
<comment type="caution">
    <text evidence="4">The sequence shown here is derived from an EMBL/GenBank/DDBJ whole genome shotgun (WGS) entry which is preliminary data.</text>
</comment>
<evidence type="ECO:0000313" key="5">
    <source>
        <dbReference type="Proteomes" id="UP001202867"/>
    </source>
</evidence>
<dbReference type="SUPFAM" id="SSF75304">
    <property type="entry name" value="Amidase signature (AS) enzymes"/>
    <property type="match status" value="1"/>
</dbReference>
<gene>
    <name evidence="4" type="ORF">MWN33_05640</name>
</gene>
<evidence type="ECO:0000313" key="4">
    <source>
        <dbReference type="EMBL" id="MCK0207513.1"/>
    </source>
</evidence>
<feature type="region of interest" description="Disordered" evidence="2">
    <location>
        <begin position="134"/>
        <end position="153"/>
    </location>
</feature>
<protein>
    <submittedName>
        <fullName evidence="4">Amidase</fullName>
    </submittedName>
</protein>
<dbReference type="InterPro" id="IPR023631">
    <property type="entry name" value="Amidase_dom"/>
</dbReference>
<dbReference type="Pfam" id="PF01425">
    <property type="entry name" value="Amidase"/>
    <property type="match status" value="1"/>
</dbReference>
<dbReference type="InterPro" id="IPR036928">
    <property type="entry name" value="AS_sf"/>
</dbReference>